<evidence type="ECO:0008006" key="3">
    <source>
        <dbReference type="Google" id="ProtNLM"/>
    </source>
</evidence>
<dbReference type="OrthoDB" id="6120799at2"/>
<name>C6Y499_PEDHD</name>
<organism evidence="1 2">
    <name type="scientific">Pedobacter heparinus (strain ATCC 13125 / DSM 2366 / CIP 104194 / JCM 7457 / NBRC 12017 / NCIMB 9290 / NRRL B-14731 / HIM 762-3)</name>
    <dbReference type="NCBI Taxonomy" id="485917"/>
    <lineage>
        <taxon>Bacteria</taxon>
        <taxon>Pseudomonadati</taxon>
        <taxon>Bacteroidota</taxon>
        <taxon>Sphingobacteriia</taxon>
        <taxon>Sphingobacteriales</taxon>
        <taxon>Sphingobacteriaceae</taxon>
        <taxon>Pedobacter</taxon>
    </lineage>
</organism>
<evidence type="ECO:0000313" key="1">
    <source>
        <dbReference type="EMBL" id="ACU05542.1"/>
    </source>
</evidence>
<protein>
    <recommendedName>
        <fullName evidence="3">Thioredoxin family protein</fullName>
    </recommendedName>
</protein>
<dbReference type="KEGG" id="phe:Phep_3348"/>
<dbReference type="Proteomes" id="UP000000852">
    <property type="component" value="Chromosome"/>
</dbReference>
<proteinExistence type="predicted"/>
<reference evidence="1 2" key="1">
    <citation type="journal article" date="2009" name="Stand. Genomic Sci.">
        <title>Complete genome sequence of Pedobacter heparinus type strain (HIM 762-3).</title>
        <authorList>
            <person name="Han C."/>
            <person name="Spring S."/>
            <person name="Lapidus A."/>
            <person name="Del Rio T.G."/>
            <person name="Tice H."/>
            <person name="Copeland A."/>
            <person name="Cheng J.F."/>
            <person name="Lucas S."/>
            <person name="Chen F."/>
            <person name="Nolan M."/>
            <person name="Bruce D."/>
            <person name="Goodwin L."/>
            <person name="Pitluck S."/>
            <person name="Ivanova N."/>
            <person name="Mavromatis K."/>
            <person name="Mikhailova N."/>
            <person name="Pati A."/>
            <person name="Chen A."/>
            <person name="Palaniappan K."/>
            <person name="Land M."/>
            <person name="Hauser L."/>
            <person name="Chang Y.J."/>
            <person name="Jeffries C.C."/>
            <person name="Saunders E."/>
            <person name="Chertkov O."/>
            <person name="Brettin T."/>
            <person name="Goker M."/>
            <person name="Rohde M."/>
            <person name="Bristow J."/>
            <person name="Eisen J.A."/>
            <person name="Markowitz V."/>
            <person name="Hugenholtz P."/>
            <person name="Kyrpides N.C."/>
            <person name="Klenk H.P."/>
            <person name="Detter J.C."/>
        </authorList>
    </citation>
    <scope>NUCLEOTIDE SEQUENCE [LARGE SCALE GENOMIC DNA]</scope>
    <source>
        <strain evidence="2">ATCC 13125 / DSM 2366 / CIP 104194 / JCM 7457 / NBRC 12017 / NCIMB 9290 / NRRL B-14731 / HIM 762-3</strain>
    </source>
</reference>
<dbReference type="Gene3D" id="3.40.30.10">
    <property type="entry name" value="Glutaredoxin"/>
    <property type="match status" value="1"/>
</dbReference>
<dbReference type="Pfam" id="PF14595">
    <property type="entry name" value="Thioredoxin_9"/>
    <property type="match status" value="1"/>
</dbReference>
<keyword evidence="2" id="KW-1185">Reference proteome</keyword>
<dbReference type="eggNOG" id="COG0526">
    <property type="taxonomic scope" value="Bacteria"/>
</dbReference>
<dbReference type="HOGENOM" id="CLU_114536_0_0_10"/>
<dbReference type="STRING" id="485917.Phep_3348"/>
<evidence type="ECO:0000313" key="2">
    <source>
        <dbReference type="Proteomes" id="UP000000852"/>
    </source>
</evidence>
<dbReference type="AlphaFoldDB" id="C6Y499"/>
<accession>C6Y499</accession>
<gene>
    <name evidence="1" type="ordered locus">Phep_3348</name>
</gene>
<dbReference type="RefSeq" id="WP_015809151.1">
    <property type="nucleotide sequence ID" value="NC_013061.1"/>
</dbReference>
<sequence>MDFQQYQDYFQEILSDPNAAAPYNNIDYLDYTKLNWTRQQRWLKTGVVDAVLAETIAAIRNARQWIVITEPWCGDAAHTVPFIHKLTQLNNLISVSYQLRDSEPFLIEQYLTNGSKAIPKLIIRDEAGNDLLTWGPRPLECQAIYNNLTAAHADFGTIKTELQKWYNQDKGKSFQRELLEVLGKVTG</sequence>
<dbReference type="EMBL" id="CP001681">
    <property type="protein sequence ID" value="ACU05542.1"/>
    <property type="molecule type" value="Genomic_DNA"/>
</dbReference>